<evidence type="ECO:0000256" key="1">
    <source>
        <dbReference type="SAM" id="Phobius"/>
    </source>
</evidence>
<evidence type="ECO:0000313" key="5">
    <source>
        <dbReference type="Proteomes" id="UP000290037"/>
    </source>
</evidence>
<evidence type="ECO:0000313" key="4">
    <source>
        <dbReference type="Proteomes" id="UP000184240"/>
    </source>
</evidence>
<feature type="transmembrane region" description="Helical" evidence="1">
    <location>
        <begin position="34"/>
        <end position="50"/>
    </location>
</feature>
<dbReference type="AlphaFoldDB" id="A0A1M5ZEL6"/>
<evidence type="ECO:0000313" key="2">
    <source>
        <dbReference type="EMBL" id="RXG27985.1"/>
    </source>
</evidence>
<name>A0A1M5ZEL6_9FLAO</name>
<dbReference type="RefSeq" id="WP_072984364.1">
    <property type="nucleotide sequence ID" value="NZ_CP084318.1"/>
</dbReference>
<keyword evidence="1" id="KW-0812">Transmembrane</keyword>
<keyword evidence="1" id="KW-1133">Transmembrane helix</keyword>
<dbReference type="OrthoDB" id="1151040at2"/>
<evidence type="ECO:0000313" key="3">
    <source>
        <dbReference type="EMBL" id="SHI22413.1"/>
    </source>
</evidence>
<feature type="transmembrane region" description="Helical" evidence="1">
    <location>
        <begin position="7"/>
        <end position="28"/>
    </location>
</feature>
<keyword evidence="5" id="KW-1185">Reference proteome</keyword>
<reference evidence="4" key="1">
    <citation type="submission" date="2016-11" db="EMBL/GenBank/DDBJ databases">
        <authorList>
            <person name="Varghese N."/>
            <person name="Submissions S."/>
        </authorList>
    </citation>
    <scope>NUCLEOTIDE SEQUENCE [LARGE SCALE GENOMIC DNA]</scope>
    <source>
        <strain evidence="4">DSM 19859</strain>
    </source>
</reference>
<dbReference type="STRING" id="573501.SAMN04487999_2990"/>
<dbReference type="EMBL" id="QOVN01000005">
    <property type="protein sequence ID" value="RXG27985.1"/>
    <property type="molecule type" value="Genomic_DNA"/>
</dbReference>
<gene>
    <name evidence="2" type="ORF">DSM01_2490</name>
    <name evidence="3" type="ORF">SAMN04487999_2990</name>
</gene>
<dbReference type="Proteomes" id="UP000290037">
    <property type="component" value="Unassembled WGS sequence"/>
</dbReference>
<keyword evidence="1" id="KW-0472">Membrane</keyword>
<accession>A0A1M5ZEL6</accession>
<dbReference type="EMBL" id="FQXT01000005">
    <property type="protein sequence ID" value="SHI22413.1"/>
    <property type="molecule type" value="Genomic_DNA"/>
</dbReference>
<reference evidence="3" key="2">
    <citation type="submission" date="2016-11" db="EMBL/GenBank/DDBJ databases">
        <authorList>
            <person name="Jaros S."/>
            <person name="Januszkiewicz K."/>
            <person name="Wedrychowicz H."/>
        </authorList>
    </citation>
    <scope>NUCLEOTIDE SEQUENCE [LARGE SCALE GENOMIC DNA]</scope>
    <source>
        <strain evidence="3">DSM 19859</strain>
    </source>
</reference>
<organism evidence="3 4">
    <name type="scientific">Leeuwenhoekiella palythoae</name>
    <dbReference type="NCBI Taxonomy" id="573501"/>
    <lineage>
        <taxon>Bacteria</taxon>
        <taxon>Pseudomonadati</taxon>
        <taxon>Bacteroidota</taxon>
        <taxon>Flavobacteriia</taxon>
        <taxon>Flavobacteriales</taxon>
        <taxon>Flavobacteriaceae</taxon>
        <taxon>Leeuwenhoekiella</taxon>
    </lineage>
</organism>
<sequence>MSKYFKYFEYAYLFFAALFLFEAVRIWSTEPNKAYVFLFFVAVAIGMYFFKRRFRKKYEQRNQN</sequence>
<proteinExistence type="predicted"/>
<protein>
    <submittedName>
        <fullName evidence="3">Uncharacterized protein</fullName>
    </submittedName>
</protein>
<reference evidence="2 5" key="3">
    <citation type="submission" date="2018-07" db="EMBL/GenBank/DDBJ databases">
        <title>Leeuwenhoekiella genomics.</title>
        <authorList>
            <person name="Tahon G."/>
            <person name="Willems A."/>
        </authorList>
    </citation>
    <scope>NUCLEOTIDE SEQUENCE [LARGE SCALE GENOMIC DNA]</scope>
    <source>
        <strain evidence="2 5">LMG 24856</strain>
    </source>
</reference>
<dbReference type="Proteomes" id="UP000184240">
    <property type="component" value="Unassembled WGS sequence"/>
</dbReference>